<gene>
    <name evidence="15" type="primary">SSTR4</name>
    <name evidence="15" type="ORF">BLAG_LOCUS6545</name>
</gene>
<reference evidence="15" key="1">
    <citation type="submission" date="2022-01" db="EMBL/GenBank/DDBJ databases">
        <authorList>
            <person name="Braso-Vives M."/>
        </authorList>
    </citation>
    <scope>NUCLEOTIDE SEQUENCE</scope>
</reference>
<feature type="transmembrane region" description="Helical" evidence="13">
    <location>
        <begin position="108"/>
        <end position="129"/>
    </location>
</feature>
<evidence type="ECO:0000313" key="15">
    <source>
        <dbReference type="EMBL" id="CAH1243632.1"/>
    </source>
</evidence>
<evidence type="ECO:0000256" key="1">
    <source>
        <dbReference type="ARBA" id="ARBA00004651"/>
    </source>
</evidence>
<evidence type="ECO:0000256" key="9">
    <source>
        <dbReference type="ARBA" id="ARBA00023170"/>
    </source>
</evidence>
<dbReference type="GO" id="GO:0043005">
    <property type="term" value="C:neuron projection"/>
    <property type="evidence" value="ECO:0007669"/>
    <property type="project" value="TreeGrafter"/>
</dbReference>
<protein>
    <submittedName>
        <fullName evidence="15">SSTR4 protein</fullName>
    </submittedName>
</protein>
<dbReference type="Pfam" id="PF00001">
    <property type="entry name" value="7tm_1"/>
    <property type="match status" value="1"/>
</dbReference>
<dbReference type="Gene3D" id="1.20.1070.10">
    <property type="entry name" value="Rhodopsin 7-helix transmembrane proteins"/>
    <property type="match status" value="1"/>
</dbReference>
<dbReference type="EMBL" id="OV696698">
    <property type="protein sequence ID" value="CAH1243632.1"/>
    <property type="molecule type" value="Genomic_DNA"/>
</dbReference>
<dbReference type="PANTHER" id="PTHR24229:SF112">
    <property type="entry name" value="CHEMOKINE-LIKE RECEPTOR 1"/>
    <property type="match status" value="1"/>
</dbReference>
<dbReference type="GO" id="GO:0008188">
    <property type="term" value="F:neuropeptide receptor activity"/>
    <property type="evidence" value="ECO:0007669"/>
    <property type="project" value="InterPro"/>
</dbReference>
<dbReference type="PRINTS" id="PR01855">
    <property type="entry name" value="NRPEPTIDEWR"/>
</dbReference>
<dbReference type="SUPFAM" id="SSF81321">
    <property type="entry name" value="Family A G protein-coupled receptor-like"/>
    <property type="match status" value="1"/>
</dbReference>
<feature type="transmembrane region" description="Helical" evidence="13">
    <location>
        <begin position="250"/>
        <end position="272"/>
    </location>
</feature>
<evidence type="ECO:0000256" key="4">
    <source>
        <dbReference type="ARBA" id="ARBA00022989"/>
    </source>
</evidence>
<evidence type="ECO:0000256" key="12">
    <source>
        <dbReference type="ARBA" id="ARBA00023288"/>
    </source>
</evidence>
<name>A0A8K0E6V2_BRALA</name>
<dbReference type="Proteomes" id="UP000838412">
    <property type="component" value="Chromosome 13"/>
</dbReference>
<evidence type="ECO:0000256" key="6">
    <source>
        <dbReference type="ARBA" id="ARBA00023136"/>
    </source>
</evidence>
<dbReference type="FunFam" id="1.20.1070.10:FF:000060">
    <property type="entry name" value="Somatostatin receptor type 1"/>
    <property type="match status" value="1"/>
</dbReference>
<keyword evidence="16" id="KW-1185">Reference proteome</keyword>
<evidence type="ECO:0000259" key="14">
    <source>
        <dbReference type="PROSITE" id="PS50262"/>
    </source>
</evidence>
<evidence type="ECO:0000256" key="2">
    <source>
        <dbReference type="ARBA" id="ARBA00022475"/>
    </source>
</evidence>
<evidence type="ECO:0000256" key="3">
    <source>
        <dbReference type="ARBA" id="ARBA00022692"/>
    </source>
</evidence>
<keyword evidence="6 13" id="KW-0472">Membrane</keyword>
<comment type="subcellular location">
    <subcellularLocation>
        <location evidence="1">Cell membrane</location>
        <topology evidence="1">Multi-pass membrane protein</topology>
    </subcellularLocation>
</comment>
<feature type="transmembrane region" description="Helical" evidence="13">
    <location>
        <begin position="72"/>
        <end position="96"/>
    </location>
</feature>
<keyword evidence="9" id="KW-0675">Receptor</keyword>
<dbReference type="PRINTS" id="PR00237">
    <property type="entry name" value="GPCRRHODOPSN"/>
</dbReference>
<dbReference type="OrthoDB" id="6076970at2759"/>
<evidence type="ECO:0000256" key="8">
    <source>
        <dbReference type="ARBA" id="ARBA00023157"/>
    </source>
</evidence>
<keyword evidence="10" id="KW-0325">Glycoprotein</keyword>
<keyword evidence="12" id="KW-0449">Lipoprotein</keyword>
<feature type="transmembrane region" description="Helical" evidence="13">
    <location>
        <begin position="39"/>
        <end position="60"/>
    </location>
</feature>
<keyword evidence="2" id="KW-1003">Cell membrane</keyword>
<dbReference type="InterPro" id="IPR017452">
    <property type="entry name" value="GPCR_Rhodpsn_7TM"/>
</dbReference>
<keyword evidence="8" id="KW-1015">Disulfide bond</keyword>
<keyword evidence="3 13" id="KW-0812">Transmembrane</keyword>
<keyword evidence="4 13" id="KW-1133">Transmembrane helix</keyword>
<organism evidence="15 16">
    <name type="scientific">Branchiostoma lanceolatum</name>
    <name type="common">Common lancelet</name>
    <name type="synonym">Amphioxus lanceolatum</name>
    <dbReference type="NCBI Taxonomy" id="7740"/>
    <lineage>
        <taxon>Eukaryota</taxon>
        <taxon>Metazoa</taxon>
        <taxon>Chordata</taxon>
        <taxon>Cephalochordata</taxon>
        <taxon>Leptocardii</taxon>
        <taxon>Amphioxiformes</taxon>
        <taxon>Branchiostomatidae</taxon>
        <taxon>Branchiostoma</taxon>
    </lineage>
</organism>
<evidence type="ECO:0000256" key="7">
    <source>
        <dbReference type="ARBA" id="ARBA00023139"/>
    </source>
</evidence>
<dbReference type="PANTHER" id="PTHR24229">
    <property type="entry name" value="NEUROPEPTIDES RECEPTOR"/>
    <property type="match status" value="1"/>
</dbReference>
<dbReference type="GO" id="GO:0042923">
    <property type="term" value="F:neuropeptide binding"/>
    <property type="evidence" value="ECO:0007669"/>
    <property type="project" value="TreeGrafter"/>
</dbReference>
<evidence type="ECO:0000313" key="16">
    <source>
        <dbReference type="Proteomes" id="UP000838412"/>
    </source>
</evidence>
<evidence type="ECO:0000256" key="13">
    <source>
        <dbReference type="SAM" id="Phobius"/>
    </source>
</evidence>
<evidence type="ECO:0000256" key="10">
    <source>
        <dbReference type="ARBA" id="ARBA00023180"/>
    </source>
</evidence>
<keyword evidence="5" id="KW-0297">G-protein coupled receptor</keyword>
<dbReference type="PROSITE" id="PS50262">
    <property type="entry name" value="G_PROTEIN_RECEP_F1_2"/>
    <property type="match status" value="1"/>
</dbReference>
<dbReference type="GO" id="GO:0005886">
    <property type="term" value="C:plasma membrane"/>
    <property type="evidence" value="ECO:0007669"/>
    <property type="project" value="UniProtKB-SubCell"/>
</dbReference>
<keyword evidence="7" id="KW-0564">Palmitate</keyword>
<evidence type="ECO:0000256" key="5">
    <source>
        <dbReference type="ARBA" id="ARBA00023040"/>
    </source>
</evidence>
<feature type="transmembrane region" description="Helical" evidence="13">
    <location>
        <begin position="197"/>
        <end position="221"/>
    </location>
</feature>
<feature type="transmembrane region" description="Helical" evidence="13">
    <location>
        <begin position="149"/>
        <end position="177"/>
    </location>
</feature>
<dbReference type="AlphaFoldDB" id="A0A8K0E6V2"/>
<sequence>MDMWTGNWSFVNGTASAGVPYALELTSDIVTTIMTIAPVVYGTITVVGLLGNLLVIYVLLCHTRERDATNCYTLNLALADALFLLGVPFSLASNAMGRWVFGGAMCKIVLFLDALNMFSSVFNLAVLSVDRYLATVRANSHTHLRRRKVVTAVSLSVWVAAFLLTIPVLAIGDVFLLEDGNHVCILNWPDDKSLFKVFISYTFIVGFVLPVTVISVSYLAVVRHLRRNTSAHPAVAKVSIKMRREVAKKVSAMIVAFVVCWLPFHVCQLLNLTIDLPPTPTVLVLLHLSLAMSYVKTCVNPVIYVFMSQKFRGSLRAALRLDRAKPAGRMYVHERANVALRRLEIPGLFHEEKCEVNVETAV</sequence>
<keyword evidence="11" id="KW-0807">Transducer</keyword>
<dbReference type="InterPro" id="IPR009150">
    <property type="entry name" value="Neuropept_B/W_rcpt"/>
</dbReference>
<evidence type="ECO:0000256" key="11">
    <source>
        <dbReference type="ARBA" id="ARBA00023224"/>
    </source>
</evidence>
<feature type="domain" description="G-protein coupled receptors family 1 profile" evidence="14">
    <location>
        <begin position="51"/>
        <end position="304"/>
    </location>
</feature>
<accession>A0A8K0E6V2</accession>
<proteinExistence type="predicted"/>
<dbReference type="InterPro" id="IPR000276">
    <property type="entry name" value="GPCR_Rhodpsn"/>
</dbReference>
<feature type="transmembrane region" description="Helical" evidence="13">
    <location>
        <begin position="284"/>
        <end position="306"/>
    </location>
</feature>